<evidence type="ECO:0000259" key="6">
    <source>
        <dbReference type="Pfam" id="PF01490"/>
    </source>
</evidence>
<keyword evidence="4 5" id="KW-0472">Membrane</keyword>
<feature type="transmembrane region" description="Helical" evidence="5">
    <location>
        <begin position="375"/>
        <end position="397"/>
    </location>
</feature>
<evidence type="ECO:0000313" key="7">
    <source>
        <dbReference type="EnsemblMetazoa" id="G16984.1:cds"/>
    </source>
</evidence>
<dbReference type="Proteomes" id="UP000005408">
    <property type="component" value="Unassembled WGS sequence"/>
</dbReference>
<reference evidence="7" key="1">
    <citation type="submission" date="2022-08" db="UniProtKB">
        <authorList>
            <consortium name="EnsemblMetazoa"/>
        </authorList>
    </citation>
    <scope>IDENTIFICATION</scope>
    <source>
        <strain evidence="7">05x7-T-G4-1.051#20</strain>
    </source>
</reference>
<feature type="transmembrane region" description="Helical" evidence="5">
    <location>
        <begin position="166"/>
        <end position="183"/>
    </location>
</feature>
<comment type="subcellular location">
    <subcellularLocation>
        <location evidence="1">Membrane</location>
        <topology evidence="1">Multi-pass membrane protein</topology>
    </subcellularLocation>
</comment>
<dbReference type="AlphaFoldDB" id="A0A8W8J4A4"/>
<sequence>MYENRTGLDHGDIKLRKLLMADSQLSDSGSHVHMHASGLNIPFAAFFIVGEIAGSGVLALPKAIDDTGWIGLVLIVACALLSSYTGSILGQAWLIVQERFPEYKKSCPDPYPVLGEKTFGKKGRYVVSFSINFTLFGVSTVFLLLASENIEDLIEQWSGKDLSFCYWLLILAAAVCPLTWFGTPADFWPVAVGATLATAVACVLLVIKVAMENGAWDPVLHSTTEFEPFFMAFGTIVFAFGGHPAFPTFQTDMKKPGDFKWAVLLGYLVVMVMYLPISSVAYFIYGKNVQSNILLTKSRDVDNKEVSDVINQVVEVLITIHLILGLLIVINPFCQELESYARVPRHFTWKRCVFRSVVVIVILFVAESIPKFGAILSLVGGSTVTLLAYICPSLFYLKLKSVRQEDMVEIVNGHSVDSISLTQDKSQGLPLWVKVMNIEIILLGTVAGIASTYSAIKSIINSNFSKPCYL</sequence>
<evidence type="ECO:0000256" key="5">
    <source>
        <dbReference type="SAM" id="Phobius"/>
    </source>
</evidence>
<accession>A0A8W8J4A4</accession>
<evidence type="ECO:0000256" key="1">
    <source>
        <dbReference type="ARBA" id="ARBA00004141"/>
    </source>
</evidence>
<feature type="transmembrane region" description="Helical" evidence="5">
    <location>
        <begin position="70"/>
        <end position="96"/>
    </location>
</feature>
<evidence type="ECO:0000256" key="2">
    <source>
        <dbReference type="ARBA" id="ARBA00022692"/>
    </source>
</evidence>
<dbReference type="PANTHER" id="PTHR22950:SF703">
    <property type="entry name" value="AMINO ACID TRANSPORTER TRANSMEMBRANE DOMAIN-CONTAINING PROTEIN"/>
    <property type="match status" value="1"/>
</dbReference>
<evidence type="ECO:0000256" key="4">
    <source>
        <dbReference type="ARBA" id="ARBA00023136"/>
    </source>
</evidence>
<protein>
    <recommendedName>
        <fullName evidence="6">Amino acid transporter transmembrane domain-containing protein</fullName>
    </recommendedName>
</protein>
<feature type="transmembrane region" description="Helical" evidence="5">
    <location>
        <begin position="352"/>
        <end position="369"/>
    </location>
</feature>
<feature type="transmembrane region" description="Helical" evidence="5">
    <location>
        <begin position="190"/>
        <end position="209"/>
    </location>
</feature>
<name>A0A8W8J4A4_MAGGI</name>
<feature type="domain" description="Amino acid transporter transmembrane" evidence="6">
    <location>
        <begin position="44"/>
        <end position="406"/>
    </location>
</feature>
<dbReference type="GO" id="GO:0015179">
    <property type="term" value="F:L-amino acid transmembrane transporter activity"/>
    <property type="evidence" value="ECO:0007669"/>
    <property type="project" value="TreeGrafter"/>
</dbReference>
<dbReference type="Pfam" id="PF01490">
    <property type="entry name" value="Aa_trans"/>
    <property type="match status" value="1"/>
</dbReference>
<organism evidence="7 8">
    <name type="scientific">Magallana gigas</name>
    <name type="common">Pacific oyster</name>
    <name type="synonym">Crassostrea gigas</name>
    <dbReference type="NCBI Taxonomy" id="29159"/>
    <lineage>
        <taxon>Eukaryota</taxon>
        <taxon>Metazoa</taxon>
        <taxon>Spiralia</taxon>
        <taxon>Lophotrochozoa</taxon>
        <taxon>Mollusca</taxon>
        <taxon>Bivalvia</taxon>
        <taxon>Autobranchia</taxon>
        <taxon>Pteriomorphia</taxon>
        <taxon>Ostreida</taxon>
        <taxon>Ostreoidea</taxon>
        <taxon>Ostreidae</taxon>
        <taxon>Magallana</taxon>
    </lineage>
</organism>
<feature type="transmembrane region" description="Helical" evidence="5">
    <location>
        <begin position="125"/>
        <end position="146"/>
    </location>
</feature>
<dbReference type="PANTHER" id="PTHR22950">
    <property type="entry name" value="AMINO ACID TRANSPORTER"/>
    <property type="match status" value="1"/>
</dbReference>
<keyword evidence="2 5" id="KW-0812">Transmembrane</keyword>
<dbReference type="EnsemblMetazoa" id="G16984.1">
    <property type="protein sequence ID" value="G16984.1:cds"/>
    <property type="gene ID" value="G16984"/>
</dbReference>
<dbReference type="GO" id="GO:0005774">
    <property type="term" value="C:vacuolar membrane"/>
    <property type="evidence" value="ECO:0007669"/>
    <property type="project" value="TreeGrafter"/>
</dbReference>
<feature type="transmembrane region" description="Helical" evidence="5">
    <location>
        <begin position="309"/>
        <end position="331"/>
    </location>
</feature>
<dbReference type="InterPro" id="IPR013057">
    <property type="entry name" value="AA_transpt_TM"/>
</dbReference>
<evidence type="ECO:0000313" key="8">
    <source>
        <dbReference type="Proteomes" id="UP000005408"/>
    </source>
</evidence>
<feature type="transmembrane region" description="Helical" evidence="5">
    <location>
        <begin position="43"/>
        <end position="64"/>
    </location>
</feature>
<keyword evidence="8" id="KW-1185">Reference proteome</keyword>
<feature type="transmembrane region" description="Helical" evidence="5">
    <location>
        <begin position="261"/>
        <end position="285"/>
    </location>
</feature>
<proteinExistence type="predicted"/>
<feature type="transmembrane region" description="Helical" evidence="5">
    <location>
        <begin position="229"/>
        <end position="249"/>
    </location>
</feature>
<keyword evidence="3 5" id="KW-1133">Transmembrane helix</keyword>
<dbReference type="Gene3D" id="1.10.4160.10">
    <property type="entry name" value="Hydantoin permease"/>
    <property type="match status" value="1"/>
</dbReference>
<evidence type="ECO:0000256" key="3">
    <source>
        <dbReference type="ARBA" id="ARBA00022989"/>
    </source>
</evidence>
<dbReference type="FunFam" id="1.20.1740.10:FF:000052">
    <property type="entry name" value="Lysine histidine transporter-like 3"/>
    <property type="match status" value="1"/>
</dbReference>